<evidence type="ECO:0000313" key="1">
    <source>
        <dbReference type="EMBL" id="MFF0546844.1"/>
    </source>
</evidence>
<comment type="caution">
    <text evidence="1">The sequence shown here is derived from an EMBL/GenBank/DDBJ whole genome shotgun (WGS) entry which is preliminary data.</text>
</comment>
<name>A0ABW6PWT6_9NOCA</name>
<proteinExistence type="predicted"/>
<protein>
    <submittedName>
        <fullName evidence="1">Uncharacterized protein</fullName>
    </submittedName>
</protein>
<evidence type="ECO:0000313" key="2">
    <source>
        <dbReference type="Proteomes" id="UP001601444"/>
    </source>
</evidence>
<organism evidence="1 2">
    <name type="scientific">Nocardia thailandica</name>
    <dbReference type="NCBI Taxonomy" id="257275"/>
    <lineage>
        <taxon>Bacteria</taxon>
        <taxon>Bacillati</taxon>
        <taxon>Actinomycetota</taxon>
        <taxon>Actinomycetes</taxon>
        <taxon>Mycobacteriales</taxon>
        <taxon>Nocardiaceae</taxon>
        <taxon>Nocardia</taxon>
    </lineage>
</organism>
<dbReference type="RefSeq" id="WP_387703029.1">
    <property type="nucleotide sequence ID" value="NZ_JBIAMX010000028.1"/>
</dbReference>
<dbReference type="Proteomes" id="UP001601444">
    <property type="component" value="Unassembled WGS sequence"/>
</dbReference>
<dbReference type="EMBL" id="JBIAMX010000028">
    <property type="protein sequence ID" value="MFF0546844.1"/>
    <property type="molecule type" value="Genomic_DNA"/>
</dbReference>
<keyword evidence="2" id="KW-1185">Reference proteome</keyword>
<reference evidence="1 2" key="1">
    <citation type="submission" date="2024-10" db="EMBL/GenBank/DDBJ databases">
        <title>The Natural Products Discovery Center: Release of the First 8490 Sequenced Strains for Exploring Actinobacteria Biosynthetic Diversity.</title>
        <authorList>
            <person name="Kalkreuter E."/>
            <person name="Kautsar S.A."/>
            <person name="Yang D."/>
            <person name="Bader C.D."/>
            <person name="Teijaro C.N."/>
            <person name="Fluegel L."/>
            <person name="Davis C.M."/>
            <person name="Simpson J.R."/>
            <person name="Lauterbach L."/>
            <person name="Steele A.D."/>
            <person name="Gui C."/>
            <person name="Meng S."/>
            <person name="Li G."/>
            <person name="Viehrig K."/>
            <person name="Ye F."/>
            <person name="Su P."/>
            <person name="Kiefer A.F."/>
            <person name="Nichols A."/>
            <person name="Cepeda A.J."/>
            <person name="Yan W."/>
            <person name="Fan B."/>
            <person name="Jiang Y."/>
            <person name="Adhikari A."/>
            <person name="Zheng C.-J."/>
            <person name="Schuster L."/>
            <person name="Cowan T.M."/>
            <person name="Smanski M.J."/>
            <person name="Chevrette M.G."/>
            <person name="De Carvalho L.P.S."/>
            <person name="Shen B."/>
        </authorList>
    </citation>
    <scope>NUCLEOTIDE SEQUENCE [LARGE SCALE GENOMIC DNA]</scope>
    <source>
        <strain evidence="1 2">NPDC004045</strain>
    </source>
</reference>
<gene>
    <name evidence="1" type="ORF">ACFYTF_28810</name>
</gene>
<accession>A0ABW6PWT6</accession>
<sequence length="76" mass="8254">MSTDERDHAARTARIEAAAATYRAAHAAYSQARAELFDEILAGLGEDMGPSAAARASGFTREYIARIRDGKVKREL</sequence>